<feature type="compositionally biased region" description="Acidic residues" evidence="2">
    <location>
        <begin position="16"/>
        <end position="27"/>
    </location>
</feature>
<dbReference type="RefSeq" id="WP_076725512.1">
    <property type="nucleotide sequence ID" value="NZ_MSCW01000009.1"/>
</dbReference>
<protein>
    <recommendedName>
        <fullName evidence="3">Peptidoglycan binding-like domain-containing protein</fullName>
    </recommendedName>
</protein>
<sequence>MADRDDDFLDHGGEEFNAESDEFSIPEDSDDFLSVSHDDQDFILSEDDVVDESFEVEDLSLETGGAIEASDSVHEEHESEVAEHYDDDDVGDTDSNEGLGWKVYAAAAAVAVSIIGGASYYAFNLMPGGQASGQTASANMVDMTATRVERPPVQNQAPGDMGFNGQSAANAPVPVTAFPGVGDNADQQNQTGVVGQGAESISVNTSSNPNNAQAPQNPEIHPVGIAGGSGDSGIGQYGEGGKGNGSIEVPPFVLDDSEDAGAVIQAPIKHAKEQEARYAALIEDQRRAFALLMEATKGNGRQIEEMQNKLDAYQSETRRDVENLDRRVKKLEEMIKQGPAVTKKGETNSSETQGVFASVPKSPDEIKTLQRTLNKHGYRAGPVDGLLGKQTRAAIKRLQKEHGLPVNGWLNPKTLAALESPKDYSGTYPKETENSSKAATKTTWFVRGVTPTKAVVYRPDGLSFAVKVGSEIPGMGQVTKLDTEKVHVVTAKGVITRR</sequence>
<dbReference type="AlphaFoldDB" id="A0A1V2DPL9"/>
<dbReference type="InterPro" id="IPR036366">
    <property type="entry name" value="PGBDSf"/>
</dbReference>
<evidence type="ECO:0000256" key="1">
    <source>
        <dbReference type="SAM" id="Coils"/>
    </source>
</evidence>
<dbReference type="InterPro" id="IPR002477">
    <property type="entry name" value="Peptidoglycan-bd-like"/>
</dbReference>
<proteinExistence type="predicted"/>
<evidence type="ECO:0000259" key="3">
    <source>
        <dbReference type="Pfam" id="PF01471"/>
    </source>
</evidence>
<feature type="compositionally biased region" description="Gly residues" evidence="2">
    <location>
        <begin position="225"/>
        <end position="243"/>
    </location>
</feature>
<evidence type="ECO:0000313" key="4">
    <source>
        <dbReference type="EMBL" id="ONF42567.1"/>
    </source>
</evidence>
<gene>
    <name evidence="4" type="ORF">BTO32_15275</name>
</gene>
<keyword evidence="1" id="KW-0175">Coiled coil</keyword>
<dbReference type="SUPFAM" id="SSF47090">
    <property type="entry name" value="PGBD-like"/>
    <property type="match status" value="1"/>
</dbReference>
<feature type="compositionally biased region" description="Low complexity" evidence="2">
    <location>
        <begin position="208"/>
        <end position="218"/>
    </location>
</feature>
<keyword evidence="5" id="KW-1185">Reference proteome</keyword>
<name>A0A1V2DPL9_9GAMM</name>
<feature type="compositionally biased region" description="Polar residues" evidence="2">
    <location>
        <begin position="185"/>
        <end position="207"/>
    </location>
</feature>
<feature type="compositionally biased region" description="Basic and acidic residues" evidence="2">
    <location>
        <begin position="71"/>
        <end position="84"/>
    </location>
</feature>
<dbReference type="InterPro" id="IPR036365">
    <property type="entry name" value="PGBD-like_sf"/>
</dbReference>
<dbReference type="Pfam" id="PF01471">
    <property type="entry name" value="PG_binding_1"/>
    <property type="match status" value="1"/>
</dbReference>
<dbReference type="Gene3D" id="1.10.101.10">
    <property type="entry name" value="PGBD-like superfamily/PGBD"/>
    <property type="match status" value="1"/>
</dbReference>
<feature type="coiled-coil region" evidence="1">
    <location>
        <begin position="303"/>
        <end position="334"/>
    </location>
</feature>
<dbReference type="Proteomes" id="UP000189339">
    <property type="component" value="Unassembled WGS sequence"/>
</dbReference>
<feature type="domain" description="Peptidoglycan binding-like" evidence="3">
    <location>
        <begin position="364"/>
        <end position="418"/>
    </location>
</feature>
<feature type="region of interest" description="Disordered" evidence="2">
    <location>
        <begin position="176"/>
        <end position="243"/>
    </location>
</feature>
<feature type="region of interest" description="Disordered" evidence="2">
    <location>
        <begin position="61"/>
        <end position="93"/>
    </location>
</feature>
<dbReference type="EMBL" id="MSCW01000009">
    <property type="protein sequence ID" value="ONF42567.1"/>
    <property type="molecule type" value="Genomic_DNA"/>
</dbReference>
<evidence type="ECO:0000313" key="5">
    <source>
        <dbReference type="Proteomes" id="UP000189339"/>
    </source>
</evidence>
<reference evidence="4 5" key="1">
    <citation type="submission" date="2016-12" db="EMBL/GenBank/DDBJ databases">
        <title>Marinobacter lutaoensis whole genome sequencing.</title>
        <authorList>
            <person name="Verma A."/>
            <person name="Krishnamurthi S."/>
        </authorList>
    </citation>
    <scope>NUCLEOTIDE SEQUENCE [LARGE SCALE GENOMIC DNA]</scope>
    <source>
        <strain evidence="4 5">T5054</strain>
    </source>
</reference>
<dbReference type="STRING" id="135739.BTO32_15275"/>
<feature type="compositionally biased region" description="Basic and acidic residues" evidence="2">
    <location>
        <begin position="1"/>
        <end position="14"/>
    </location>
</feature>
<comment type="caution">
    <text evidence="4">The sequence shown here is derived from an EMBL/GenBank/DDBJ whole genome shotgun (WGS) entry which is preliminary data.</text>
</comment>
<organism evidence="4 5">
    <name type="scientific">Marinobacter lutaoensis</name>
    <dbReference type="NCBI Taxonomy" id="135739"/>
    <lineage>
        <taxon>Bacteria</taxon>
        <taxon>Pseudomonadati</taxon>
        <taxon>Pseudomonadota</taxon>
        <taxon>Gammaproteobacteria</taxon>
        <taxon>Pseudomonadales</taxon>
        <taxon>Marinobacteraceae</taxon>
        <taxon>Marinobacter</taxon>
    </lineage>
</organism>
<accession>A0A1V2DPL9</accession>
<evidence type="ECO:0000256" key="2">
    <source>
        <dbReference type="SAM" id="MobiDB-lite"/>
    </source>
</evidence>
<feature type="region of interest" description="Disordered" evidence="2">
    <location>
        <begin position="1"/>
        <end position="27"/>
    </location>
</feature>